<dbReference type="Gene3D" id="3.30.420.40">
    <property type="match status" value="1"/>
</dbReference>
<keyword evidence="1 5" id="KW-1003">Cell membrane</keyword>
<dbReference type="GO" id="GO:0043093">
    <property type="term" value="P:FtsZ-dependent cytokinesis"/>
    <property type="evidence" value="ECO:0007669"/>
    <property type="project" value="UniProtKB-UniRule"/>
</dbReference>
<protein>
    <recommendedName>
        <fullName evidence="5 6">Cell division protein FtsA</fullName>
    </recommendedName>
</protein>
<dbReference type="NCBIfam" id="TIGR01174">
    <property type="entry name" value="ftsA"/>
    <property type="match status" value="1"/>
</dbReference>
<dbReference type="PANTHER" id="PTHR32432">
    <property type="entry name" value="CELL DIVISION PROTEIN FTSA-RELATED"/>
    <property type="match status" value="1"/>
</dbReference>
<dbReference type="InterPro" id="IPR050696">
    <property type="entry name" value="FtsA/MreB"/>
</dbReference>
<dbReference type="InterPro" id="IPR003494">
    <property type="entry name" value="SHS2_FtsA"/>
</dbReference>
<dbReference type="SMART" id="SM00842">
    <property type="entry name" value="FtsA"/>
    <property type="match status" value="1"/>
</dbReference>
<organism evidence="8">
    <name type="scientific">candidate division WOR-3 bacterium</name>
    <dbReference type="NCBI Taxonomy" id="2052148"/>
    <lineage>
        <taxon>Bacteria</taxon>
        <taxon>Bacteria division WOR-3</taxon>
    </lineage>
</organism>
<dbReference type="InterPro" id="IPR020823">
    <property type="entry name" value="Cell_div_FtsA"/>
</dbReference>
<evidence type="ECO:0000256" key="6">
    <source>
        <dbReference type="PIRNR" id="PIRNR003101"/>
    </source>
</evidence>
<name>A0A7C2P6M0_UNCW3</name>
<dbReference type="InterPro" id="IPR043129">
    <property type="entry name" value="ATPase_NBD"/>
</dbReference>
<proteinExistence type="inferred from homology"/>
<dbReference type="HAMAP" id="MF_02033">
    <property type="entry name" value="FtsA"/>
    <property type="match status" value="1"/>
</dbReference>
<keyword evidence="3 5" id="KW-0472">Membrane</keyword>
<dbReference type="Gene3D" id="3.30.1490.110">
    <property type="match status" value="1"/>
</dbReference>
<gene>
    <name evidence="5 8" type="primary">ftsA</name>
    <name evidence="8" type="ORF">ENQ77_02930</name>
</gene>
<dbReference type="AlphaFoldDB" id="A0A7C2P6M0"/>
<comment type="function">
    <text evidence="5 6">Cell division protein that is involved in the assembly of the Z ring. May serve as a membrane anchor for the Z ring.</text>
</comment>
<comment type="caution">
    <text evidence="8">The sequence shown here is derived from an EMBL/GenBank/DDBJ whole genome shotgun (WGS) entry which is preliminary data.</text>
</comment>
<dbReference type="PANTHER" id="PTHR32432:SF4">
    <property type="entry name" value="CELL DIVISION PROTEIN FTSA"/>
    <property type="match status" value="1"/>
</dbReference>
<accession>A0A7C2P6M0</accession>
<evidence type="ECO:0000256" key="2">
    <source>
        <dbReference type="ARBA" id="ARBA00022618"/>
    </source>
</evidence>
<evidence type="ECO:0000256" key="4">
    <source>
        <dbReference type="ARBA" id="ARBA00023306"/>
    </source>
</evidence>
<dbReference type="EMBL" id="DSOL01000083">
    <property type="protein sequence ID" value="HEN27615.1"/>
    <property type="molecule type" value="Genomic_DNA"/>
</dbReference>
<evidence type="ECO:0000256" key="3">
    <source>
        <dbReference type="ARBA" id="ARBA00023136"/>
    </source>
</evidence>
<evidence type="ECO:0000259" key="7">
    <source>
        <dbReference type="SMART" id="SM00842"/>
    </source>
</evidence>
<dbReference type="GO" id="GO:0009898">
    <property type="term" value="C:cytoplasmic side of plasma membrane"/>
    <property type="evidence" value="ECO:0007669"/>
    <property type="project" value="UniProtKB-UniRule"/>
</dbReference>
<keyword evidence="2 5" id="KW-0132">Cell division</keyword>
<evidence type="ECO:0000313" key="8">
    <source>
        <dbReference type="EMBL" id="HEN27615.1"/>
    </source>
</evidence>
<dbReference type="GO" id="GO:0032153">
    <property type="term" value="C:cell division site"/>
    <property type="evidence" value="ECO:0007669"/>
    <property type="project" value="UniProtKB-UniRule"/>
</dbReference>
<evidence type="ECO:0000256" key="1">
    <source>
        <dbReference type="ARBA" id="ARBA00022475"/>
    </source>
</evidence>
<reference evidence="8" key="1">
    <citation type="journal article" date="2020" name="mSystems">
        <title>Genome- and Community-Level Interaction Insights into Carbon Utilization and Element Cycling Functions of Hydrothermarchaeota in Hydrothermal Sediment.</title>
        <authorList>
            <person name="Zhou Z."/>
            <person name="Liu Y."/>
            <person name="Xu W."/>
            <person name="Pan J."/>
            <person name="Luo Z.H."/>
            <person name="Li M."/>
        </authorList>
    </citation>
    <scope>NUCLEOTIDE SEQUENCE [LARGE SCALE GENOMIC DNA]</scope>
    <source>
        <strain evidence="8">SpSt-34</strain>
    </source>
</reference>
<dbReference type="Pfam" id="PF02491">
    <property type="entry name" value="SHS2_FTSA"/>
    <property type="match status" value="1"/>
</dbReference>
<sequence>MGETFVVVDFCSSKIVTFIAEANNELKIKFWGNEPVDSDTIRQGQVYNLENIAIKVRKTLNEFAKKSKFEPSRVFISFADPEAEFITSIGMAACGTPENPAEISEKHIEQAIKNSYAIKIEEGRSIAQAIPVRFNVDSKTDIKNPKGMLGVRLEVESALITAKKSSLLNYKKALEKTGLIADGFIYQIVAQLYELTSKEEKENGVLLIDIGRDLTNYGVIAENKLLFAETLPVGGMNINKDLKHYFGVTLDKAEELKIFYGRDEYDDEQELDFLNSIFPPGRVSRIKGELVVQYITERLTDIFEYIKEKLIQNDLKDKITFVKITGGTSEIEYIDRIAENVFNITTEIYRPNEELEELLAKNNIPPSNRLSSSLGALLFAYKKLTSNQNSSEVKIVGNVKGFLRRIFGS</sequence>
<dbReference type="Pfam" id="PF14450">
    <property type="entry name" value="FtsA"/>
    <property type="match status" value="1"/>
</dbReference>
<dbReference type="PIRSF" id="PIRSF003101">
    <property type="entry name" value="FtsA"/>
    <property type="match status" value="1"/>
</dbReference>
<dbReference type="SUPFAM" id="SSF53067">
    <property type="entry name" value="Actin-like ATPase domain"/>
    <property type="match status" value="2"/>
</dbReference>
<comment type="subcellular location">
    <subcellularLocation>
        <location evidence="5">Cell membrane</location>
        <topology evidence="5">Peripheral membrane protein</topology>
        <orientation evidence="5">Cytoplasmic side</orientation>
    </subcellularLocation>
    <text evidence="5">Localizes to the Z ring in an FtsZ-dependent manner. Targeted to the membrane through a conserved C-terminal amphipathic helix.</text>
</comment>
<feature type="domain" description="SHS2" evidence="7">
    <location>
        <begin position="5"/>
        <end position="189"/>
    </location>
</feature>
<evidence type="ECO:0000256" key="5">
    <source>
        <dbReference type="HAMAP-Rule" id="MF_02033"/>
    </source>
</evidence>
<comment type="similarity">
    <text evidence="5 6">Belongs to the FtsA/MreB family.</text>
</comment>
<keyword evidence="4 5" id="KW-0131">Cell cycle</keyword>
<comment type="subunit">
    <text evidence="5">Self-interacts. Interacts with FtsZ.</text>
</comment>